<sequence length="517" mass="56202">MIVRSWATAILLFLASTAFAAKETDPAKLAQTHGYVRVSLPQLQSPATFKLHNLKTNKNTGFKHQPEDGPYSFGAWVPEGDYEIADTPGQFVVKKGEMTELGAVLKIQLGGYEYVWLPLQHKEAAAEAEAAKTRLGALIGNVTAWQAPAPSMPIKSPVPASNQGLVIELLESYGRKVNKPPMAKQLREARTFETLIPLARQAVAPMVEEPGVDGQSNLYYGADFGQIRVRHADGTWGVVDSGTLDEIASVEGSDSRLVAGTRRGQILTSPDLGATWTLVKHLDRDEIVADIDRVGPRWFVIAPQSAGLADPWTLAGRVRVYSGVADDLSDLALLKELSIPKNTFGRLVGVAQPIVGQAQGTTYLINTMKELQALDTTSMTWRTLSAPHTINSFQISRDGTLLTINKIQGAFSKMSLSSDGGATWKQTSRPPYVISDAVFETPESGEAMRINLGAFANALEIYAYDPKIGDWRKTGETPAGCHVMLRDASYRQRFCLTTGGTILDQKEGGWAVEFANE</sequence>
<feature type="signal peptide" evidence="1">
    <location>
        <begin position="1"/>
        <end position="20"/>
    </location>
</feature>
<dbReference type="Proteomes" id="UP001595904">
    <property type="component" value="Unassembled WGS sequence"/>
</dbReference>
<gene>
    <name evidence="2" type="ORF">ACFPN2_22085</name>
</gene>
<dbReference type="Gene3D" id="2.130.10.10">
    <property type="entry name" value="YVTN repeat-like/Quinoprotein amine dehydrogenase"/>
    <property type="match status" value="1"/>
</dbReference>
<proteinExistence type="predicted"/>
<keyword evidence="3" id="KW-1185">Reference proteome</keyword>
<feature type="chain" id="PRO_5045927357" description="BNR/Asp-box repeat protein" evidence="1">
    <location>
        <begin position="21"/>
        <end position="517"/>
    </location>
</feature>
<protein>
    <recommendedName>
        <fullName evidence="4">BNR/Asp-box repeat protein</fullName>
    </recommendedName>
</protein>
<evidence type="ECO:0008006" key="4">
    <source>
        <dbReference type="Google" id="ProtNLM"/>
    </source>
</evidence>
<dbReference type="EMBL" id="JBHSDU010000010">
    <property type="protein sequence ID" value="MFC4311790.1"/>
    <property type="molecule type" value="Genomic_DNA"/>
</dbReference>
<dbReference type="RefSeq" id="WP_380600637.1">
    <property type="nucleotide sequence ID" value="NZ_JBHSDU010000010.1"/>
</dbReference>
<dbReference type="SUPFAM" id="SSF110296">
    <property type="entry name" value="Oligoxyloglucan reducing end-specific cellobiohydrolase"/>
    <property type="match status" value="1"/>
</dbReference>
<comment type="caution">
    <text evidence="2">The sequence shown here is derived from an EMBL/GenBank/DDBJ whole genome shotgun (WGS) entry which is preliminary data.</text>
</comment>
<evidence type="ECO:0000256" key="1">
    <source>
        <dbReference type="SAM" id="SignalP"/>
    </source>
</evidence>
<reference evidence="3" key="1">
    <citation type="journal article" date="2019" name="Int. J. Syst. Evol. Microbiol.">
        <title>The Global Catalogue of Microorganisms (GCM) 10K type strain sequencing project: providing services to taxonomists for standard genome sequencing and annotation.</title>
        <authorList>
            <consortium name="The Broad Institute Genomics Platform"/>
            <consortium name="The Broad Institute Genome Sequencing Center for Infectious Disease"/>
            <person name="Wu L."/>
            <person name="Ma J."/>
        </authorList>
    </citation>
    <scope>NUCLEOTIDE SEQUENCE [LARGE SCALE GENOMIC DNA]</scope>
    <source>
        <strain evidence="3">CGMCC 1.10759</strain>
    </source>
</reference>
<evidence type="ECO:0000313" key="2">
    <source>
        <dbReference type="EMBL" id="MFC4311790.1"/>
    </source>
</evidence>
<organism evidence="2 3">
    <name type="scientific">Steroidobacter flavus</name>
    <dbReference type="NCBI Taxonomy" id="1842136"/>
    <lineage>
        <taxon>Bacteria</taxon>
        <taxon>Pseudomonadati</taxon>
        <taxon>Pseudomonadota</taxon>
        <taxon>Gammaproteobacteria</taxon>
        <taxon>Steroidobacterales</taxon>
        <taxon>Steroidobacteraceae</taxon>
        <taxon>Steroidobacter</taxon>
    </lineage>
</organism>
<accession>A0ABV8SYH4</accession>
<name>A0ABV8SYH4_9GAMM</name>
<evidence type="ECO:0000313" key="3">
    <source>
        <dbReference type="Proteomes" id="UP001595904"/>
    </source>
</evidence>
<dbReference type="InterPro" id="IPR015943">
    <property type="entry name" value="WD40/YVTN_repeat-like_dom_sf"/>
</dbReference>
<keyword evidence="1" id="KW-0732">Signal</keyword>